<dbReference type="AlphaFoldDB" id="A0A5E4UKJ1"/>
<evidence type="ECO:0000313" key="2">
    <source>
        <dbReference type="Proteomes" id="UP000333828"/>
    </source>
</evidence>
<name>A0A5E4UKJ1_9BURK</name>
<accession>A0A5E4UKJ1</accession>
<keyword evidence="2" id="KW-1185">Reference proteome</keyword>
<dbReference type="Proteomes" id="UP000333828">
    <property type="component" value="Unassembled WGS sequence"/>
</dbReference>
<evidence type="ECO:0000313" key="1">
    <source>
        <dbReference type="EMBL" id="VVE00508.1"/>
    </source>
</evidence>
<proteinExistence type="predicted"/>
<reference evidence="1 2" key="1">
    <citation type="submission" date="2019-08" db="EMBL/GenBank/DDBJ databases">
        <authorList>
            <person name="Peeters C."/>
        </authorList>
    </citation>
    <scope>NUCLEOTIDE SEQUENCE [LARGE SCALE GENOMIC DNA]</scope>
    <source>
        <strain evidence="1 2">LMG 31115</strain>
    </source>
</reference>
<sequence>MKLAMEINVTPRIECSEGVYAAFATVLGTEVFNTGPTEREAIERLEHSVRMILKVELGAKF</sequence>
<gene>
    <name evidence="1" type="ORF">PIN31115_02079</name>
</gene>
<organism evidence="1 2">
    <name type="scientific">Pandoraea iniqua</name>
    <dbReference type="NCBI Taxonomy" id="2508288"/>
    <lineage>
        <taxon>Bacteria</taxon>
        <taxon>Pseudomonadati</taxon>
        <taxon>Pseudomonadota</taxon>
        <taxon>Betaproteobacteria</taxon>
        <taxon>Burkholderiales</taxon>
        <taxon>Burkholderiaceae</taxon>
        <taxon>Pandoraea</taxon>
    </lineage>
</organism>
<dbReference type="EMBL" id="CABPSI010000002">
    <property type="protein sequence ID" value="VVE00508.1"/>
    <property type="molecule type" value="Genomic_DNA"/>
</dbReference>
<protein>
    <submittedName>
        <fullName evidence="1">Uncharacterized protein</fullName>
    </submittedName>
</protein>